<accession>A0A151J3C9</accession>
<organism evidence="1 2">
    <name type="scientific">Trachymyrmex cornetzi</name>
    <dbReference type="NCBI Taxonomy" id="471704"/>
    <lineage>
        <taxon>Eukaryota</taxon>
        <taxon>Metazoa</taxon>
        <taxon>Ecdysozoa</taxon>
        <taxon>Arthropoda</taxon>
        <taxon>Hexapoda</taxon>
        <taxon>Insecta</taxon>
        <taxon>Pterygota</taxon>
        <taxon>Neoptera</taxon>
        <taxon>Endopterygota</taxon>
        <taxon>Hymenoptera</taxon>
        <taxon>Apocrita</taxon>
        <taxon>Aculeata</taxon>
        <taxon>Formicoidea</taxon>
        <taxon>Formicidae</taxon>
        <taxon>Myrmicinae</taxon>
        <taxon>Trachymyrmex</taxon>
    </lineage>
</organism>
<evidence type="ECO:0000313" key="2">
    <source>
        <dbReference type="Proteomes" id="UP000078492"/>
    </source>
</evidence>
<name>A0A151J3C9_9HYME</name>
<proteinExistence type="predicted"/>
<dbReference type="AlphaFoldDB" id="A0A151J3C9"/>
<evidence type="ECO:0000313" key="1">
    <source>
        <dbReference type="EMBL" id="KYN16955.1"/>
    </source>
</evidence>
<protein>
    <submittedName>
        <fullName evidence="1">Uncharacterized protein</fullName>
    </submittedName>
</protein>
<gene>
    <name evidence="1" type="ORF">ALC57_10778</name>
</gene>
<sequence>MKGENLHRELCIFGSRVKLRVRPYIQSVRQHGVYEAEIYCRNCGGAHRLTFRHCPVLEKNRNINIIIAIFPFVKRGSILKGREDAVTEPVYDRYERPERWPSIPSRGVVSKKFERRNE</sequence>
<dbReference type="EMBL" id="KQ980284">
    <property type="protein sequence ID" value="KYN16955.1"/>
    <property type="molecule type" value="Genomic_DNA"/>
</dbReference>
<reference evidence="1 2" key="1">
    <citation type="submission" date="2015-09" db="EMBL/GenBank/DDBJ databases">
        <title>Trachymyrmex cornetzi WGS genome.</title>
        <authorList>
            <person name="Nygaard S."/>
            <person name="Hu H."/>
            <person name="Boomsma J."/>
            <person name="Zhang G."/>
        </authorList>
    </citation>
    <scope>NUCLEOTIDE SEQUENCE [LARGE SCALE GENOMIC DNA]</scope>
    <source>
        <strain evidence="1">Tcor2-1</strain>
        <tissue evidence="1">Whole body</tissue>
    </source>
</reference>
<dbReference type="Proteomes" id="UP000078492">
    <property type="component" value="Unassembled WGS sequence"/>
</dbReference>
<keyword evidence="2" id="KW-1185">Reference proteome</keyword>